<comment type="caution">
    <text evidence="1">The sequence shown here is derived from an EMBL/GenBank/DDBJ whole genome shotgun (WGS) entry which is preliminary data.</text>
</comment>
<sequence length="98" mass="11125">MDFYVKALERDGVGFVILQLIEHPEDISAVISMLERRNDNSFEKARKVISDLMGADLYNPADLDPIRDHALRRLWEALSASGARWEPEAPSDEMKSGH</sequence>
<gene>
    <name evidence="1" type="ORF">Pa4123_20560</name>
</gene>
<keyword evidence="2" id="KW-1185">Reference proteome</keyword>
<evidence type="ECO:0000313" key="2">
    <source>
        <dbReference type="Proteomes" id="UP001144280"/>
    </source>
</evidence>
<accession>A0ABQ5QR97</accession>
<reference evidence="1" key="1">
    <citation type="submission" date="2022-12" db="EMBL/GenBank/DDBJ databases">
        <title>New Phytohabitans aurantiacus sp. RD004123 nov., an actinomycete isolated from soil.</title>
        <authorList>
            <person name="Triningsih D.W."/>
            <person name="Harunari E."/>
            <person name="Igarashi Y."/>
        </authorList>
    </citation>
    <scope>NUCLEOTIDE SEQUENCE</scope>
    <source>
        <strain evidence="1">RD004123</strain>
    </source>
</reference>
<dbReference type="Proteomes" id="UP001144280">
    <property type="component" value="Unassembled WGS sequence"/>
</dbReference>
<organism evidence="1 2">
    <name type="scientific">Phytohabitans aurantiacus</name>
    <dbReference type="NCBI Taxonomy" id="3016789"/>
    <lineage>
        <taxon>Bacteria</taxon>
        <taxon>Bacillati</taxon>
        <taxon>Actinomycetota</taxon>
        <taxon>Actinomycetes</taxon>
        <taxon>Micromonosporales</taxon>
        <taxon>Micromonosporaceae</taxon>
    </lineage>
</organism>
<evidence type="ECO:0000313" key="1">
    <source>
        <dbReference type="EMBL" id="GLH96782.1"/>
    </source>
</evidence>
<protein>
    <submittedName>
        <fullName evidence="1">Uncharacterized protein</fullName>
    </submittedName>
</protein>
<name>A0ABQ5QR97_9ACTN</name>
<dbReference type="EMBL" id="BSDI01000007">
    <property type="protein sequence ID" value="GLH96782.1"/>
    <property type="molecule type" value="Genomic_DNA"/>
</dbReference>
<proteinExistence type="predicted"/>